<proteinExistence type="predicted"/>
<feature type="compositionally biased region" description="Basic residues" evidence="1">
    <location>
        <begin position="123"/>
        <end position="135"/>
    </location>
</feature>
<dbReference type="Proteomes" id="UP001140206">
    <property type="component" value="Chromosome 2"/>
</dbReference>
<evidence type="ECO:0000313" key="5">
    <source>
        <dbReference type="EMBL" id="KAJ4805675.1"/>
    </source>
</evidence>
<reference evidence="4" key="1">
    <citation type="submission" date="2022-08" db="EMBL/GenBank/DDBJ databases">
        <authorList>
            <person name="Marques A."/>
        </authorList>
    </citation>
    <scope>NUCLEOTIDE SEQUENCE</scope>
    <source>
        <strain evidence="4">RhyPub2mFocal</strain>
        <tissue evidence="4">Leaves</tissue>
    </source>
</reference>
<evidence type="ECO:0000256" key="1">
    <source>
        <dbReference type="SAM" id="MobiDB-lite"/>
    </source>
</evidence>
<dbReference type="EMBL" id="JAMFTS010000001">
    <property type="protein sequence ID" value="KAJ4805675.1"/>
    <property type="molecule type" value="Genomic_DNA"/>
</dbReference>
<dbReference type="EMBL" id="JAMFTS010000002">
    <property type="protein sequence ID" value="KAJ4785491.1"/>
    <property type="molecule type" value="Genomic_DNA"/>
</dbReference>
<dbReference type="PANTHER" id="PTHR46325">
    <property type="entry name" value="CRIB DOMAIN-CONTAINING PROTEIN RIC8"/>
    <property type="match status" value="1"/>
</dbReference>
<comment type="caution">
    <text evidence="4">The sequence shown here is derived from an EMBL/GenBank/DDBJ whole genome shotgun (WGS) entry which is preliminary data.</text>
</comment>
<sequence length="200" mass="21885">MGAIMKKNILRPIQFISKIFDAKEEEELQIGLPTDVKHLAHIGFHGPETTGPSWMDQYHSAPLEMQGSEHTDAGANQWASQEINFEIDESPLDTPSHSPKPMRPRHSRRHQSEGTITVDKESKKKGHRLIRKKKEGSKEDSAVTPDKPAVPKSKKKKSKGSEGGSESSGPRRREAAVAPEEGGIRTDGAASPLAVEIGLS</sequence>
<gene>
    <name evidence="5" type="ORF">LUZ62_018241</name>
    <name evidence="4" type="ORF">LUZ62_036737</name>
    <name evidence="3" type="ORF">LUZ62_062874</name>
</gene>
<dbReference type="InterPro" id="IPR000095">
    <property type="entry name" value="CRIB_dom"/>
</dbReference>
<dbReference type="PROSITE" id="PS50108">
    <property type="entry name" value="CRIB"/>
    <property type="match status" value="1"/>
</dbReference>
<evidence type="ECO:0000313" key="6">
    <source>
        <dbReference type="Proteomes" id="UP001140206"/>
    </source>
</evidence>
<name>A0AAV8F328_9POAL</name>
<keyword evidence="6" id="KW-1185">Reference proteome</keyword>
<accession>A0AAV8F328</accession>
<feature type="compositionally biased region" description="Basic residues" evidence="1">
    <location>
        <begin position="100"/>
        <end position="109"/>
    </location>
</feature>
<evidence type="ECO:0000313" key="4">
    <source>
        <dbReference type="EMBL" id="KAJ4785491.1"/>
    </source>
</evidence>
<dbReference type="Proteomes" id="UP001140206">
    <property type="component" value="Chromosome 3"/>
</dbReference>
<dbReference type="EMBL" id="JAMFTS010000003">
    <property type="protein sequence ID" value="KAJ4778617.1"/>
    <property type="molecule type" value="Genomic_DNA"/>
</dbReference>
<dbReference type="Proteomes" id="UP001140206">
    <property type="component" value="Chromosome 1"/>
</dbReference>
<protein>
    <submittedName>
        <fullName evidence="4">ROP-interactive CRIB motif-containing protein 5</fullName>
    </submittedName>
</protein>
<feature type="domain" description="CRIB" evidence="2">
    <location>
        <begin position="30"/>
        <end position="43"/>
    </location>
</feature>
<evidence type="ECO:0000313" key="3">
    <source>
        <dbReference type="EMBL" id="KAJ4778617.1"/>
    </source>
</evidence>
<feature type="region of interest" description="Disordered" evidence="1">
    <location>
        <begin position="89"/>
        <end position="200"/>
    </location>
</feature>
<dbReference type="AlphaFoldDB" id="A0AAV8F328"/>
<evidence type="ECO:0000259" key="2">
    <source>
        <dbReference type="PROSITE" id="PS50108"/>
    </source>
</evidence>
<organism evidence="4 6">
    <name type="scientific">Rhynchospora pubera</name>
    <dbReference type="NCBI Taxonomy" id="906938"/>
    <lineage>
        <taxon>Eukaryota</taxon>
        <taxon>Viridiplantae</taxon>
        <taxon>Streptophyta</taxon>
        <taxon>Embryophyta</taxon>
        <taxon>Tracheophyta</taxon>
        <taxon>Spermatophyta</taxon>
        <taxon>Magnoliopsida</taxon>
        <taxon>Liliopsida</taxon>
        <taxon>Poales</taxon>
        <taxon>Cyperaceae</taxon>
        <taxon>Cyperoideae</taxon>
        <taxon>Rhynchosporeae</taxon>
        <taxon>Rhynchospora</taxon>
    </lineage>
</organism>
<dbReference type="PANTHER" id="PTHR46325:SF20">
    <property type="entry name" value="CRIB DOMAIN-CONTAINING PROTEIN RIC10"/>
    <property type="match status" value="1"/>
</dbReference>